<evidence type="ECO:0000313" key="2">
    <source>
        <dbReference type="Proteomes" id="UP000208104"/>
    </source>
</evidence>
<dbReference type="RefSeq" id="YP_009199143.1">
    <property type="nucleotide sequence ID" value="NC_028805.1"/>
</dbReference>
<accession>A0A0K2CN59</accession>
<dbReference type="EMBL" id="KT151955">
    <property type="protein sequence ID" value="ALA07211.1"/>
    <property type="molecule type" value="Genomic_DNA"/>
</dbReference>
<name>A0A0K2CN59_9CAUD</name>
<proteinExistence type="predicted"/>
<dbReference type="GeneID" id="26626030"/>
<keyword evidence="2" id="KW-1185">Reference proteome</keyword>
<dbReference type="KEGG" id="vg:26626030"/>
<evidence type="ECO:0000313" key="1">
    <source>
        <dbReference type="EMBL" id="ALA07211.1"/>
    </source>
</evidence>
<gene>
    <name evidence="1" type="ORF">JENST_82</name>
</gene>
<organism evidence="1 2">
    <name type="scientific">Brevibacillus phage Jenst</name>
    <dbReference type="NCBI Taxonomy" id="1691954"/>
    <lineage>
        <taxon>Viruses</taxon>
        <taxon>Duplodnaviria</taxon>
        <taxon>Heunggongvirae</taxon>
        <taxon>Uroviricota</taxon>
        <taxon>Caudoviricetes</taxon>
        <taxon>Jenstvirus</taxon>
        <taxon>Jenstvirus jenst</taxon>
    </lineage>
</organism>
<dbReference type="Proteomes" id="UP000208104">
    <property type="component" value="Segment"/>
</dbReference>
<reference evidence="1 2" key="1">
    <citation type="journal article" date="2015" name="Genome Announc.">
        <title>Genome Sequences of Five Additional Brevibacillus laterosporus Bacteriophages.</title>
        <authorList>
            <person name="Merrill B.D."/>
            <person name="Berg J.A."/>
            <person name="Graves K.A."/>
            <person name="Ward A.T."/>
            <person name="Hilton J.A."/>
            <person name="Wake B.N."/>
            <person name="Grose J.H."/>
            <person name="Breakwell D.P."/>
            <person name="Burnett S.H."/>
        </authorList>
    </citation>
    <scope>NUCLEOTIDE SEQUENCE [LARGE SCALE GENOMIC DNA]</scope>
</reference>
<protein>
    <submittedName>
        <fullName evidence="1">Uncharacterized protein</fullName>
    </submittedName>
</protein>
<sequence length="80" mass="9439">MRFKFRDLYGAVKETRQAITDMGLDVDNVLDGEGKCILTDEQDRLRESYLDLYNADVKMKEDIEEIRRKIDRCIACLDVY</sequence>